<feature type="transmembrane region" description="Helical" evidence="6">
    <location>
        <begin position="251"/>
        <end position="276"/>
    </location>
</feature>
<feature type="region of interest" description="Disordered" evidence="5">
    <location>
        <begin position="605"/>
        <end position="630"/>
    </location>
</feature>
<dbReference type="Proteomes" id="UP000717585">
    <property type="component" value="Unassembled WGS sequence"/>
</dbReference>
<dbReference type="EMBL" id="JAHDYR010000066">
    <property type="protein sequence ID" value="KAG9390253.1"/>
    <property type="molecule type" value="Genomic_DNA"/>
</dbReference>
<feature type="compositionally biased region" description="Low complexity" evidence="5">
    <location>
        <begin position="532"/>
        <end position="542"/>
    </location>
</feature>
<dbReference type="GO" id="GO:0016020">
    <property type="term" value="C:membrane"/>
    <property type="evidence" value="ECO:0007669"/>
    <property type="project" value="UniProtKB-SubCell"/>
</dbReference>
<dbReference type="Gene3D" id="1.10.287.70">
    <property type="match status" value="1"/>
</dbReference>
<feature type="compositionally biased region" description="Low complexity" evidence="5">
    <location>
        <begin position="558"/>
        <end position="574"/>
    </location>
</feature>
<dbReference type="GO" id="GO:0072345">
    <property type="term" value="F:NAADP-sensitive calcium-release channel activity"/>
    <property type="evidence" value="ECO:0007669"/>
    <property type="project" value="TreeGrafter"/>
</dbReference>
<comment type="caution">
    <text evidence="8">The sequence shown here is derived from an EMBL/GenBank/DDBJ whole genome shotgun (WGS) entry which is preliminary data.</text>
</comment>
<feature type="transmembrane region" description="Helical" evidence="6">
    <location>
        <begin position="384"/>
        <end position="406"/>
    </location>
</feature>
<feature type="transmembrane region" description="Helical" evidence="6">
    <location>
        <begin position="449"/>
        <end position="470"/>
    </location>
</feature>
<feature type="compositionally biased region" description="Low complexity" evidence="5">
    <location>
        <begin position="665"/>
        <end position="683"/>
    </location>
</feature>
<dbReference type="OrthoDB" id="263481at2759"/>
<dbReference type="Pfam" id="PF08016">
    <property type="entry name" value="PKD_channel"/>
    <property type="match status" value="1"/>
</dbReference>
<dbReference type="InterPro" id="IPR039031">
    <property type="entry name" value="Mucolipin"/>
</dbReference>
<protein>
    <submittedName>
        <fullName evidence="8">Polycystin cation channel</fullName>
    </submittedName>
</protein>
<keyword evidence="4 6" id="KW-0472">Membrane</keyword>
<evidence type="ECO:0000256" key="3">
    <source>
        <dbReference type="ARBA" id="ARBA00022989"/>
    </source>
</evidence>
<evidence type="ECO:0000259" key="7">
    <source>
        <dbReference type="Pfam" id="PF08016"/>
    </source>
</evidence>
<evidence type="ECO:0000256" key="5">
    <source>
        <dbReference type="SAM" id="MobiDB-lite"/>
    </source>
</evidence>
<feature type="compositionally biased region" description="Basic and acidic residues" evidence="5">
    <location>
        <begin position="543"/>
        <end position="553"/>
    </location>
</feature>
<evidence type="ECO:0000313" key="9">
    <source>
        <dbReference type="Proteomes" id="UP000717585"/>
    </source>
</evidence>
<sequence length="715" mass="82467">MRLYFIQRRPLTAEDKFFLSPWAKWKYHGRFPWKFFTHLAIVILCMMQVMIPFQIFAEYSTAVQGMFADRFVDPVAGDGDNKEQQHFVTSIDALRTVAKTFRDTYFDINEQSLSLFDFISDGEVVSPIEVSVVMQNSSWMNIESEFTTVPLSLHWRDKTDLYPFSMDNHELIALLDNTDSIAMRFKISHVMLWEMSQRHVPYIWDVTMTVDLDHNGGRAGVMLTPEGKIDNDSWVYGLSHFPLRFMLDVSLVVTAVFSQFLAIRAIIASIQLFNLLRKRLSMSNMTERQKRRLQGLTWEDLPLRQKLRIFNLWFILSMTGNAFNVVAGLLDIASILHFAVPELLIRLAIGMGALLAFCNMLRYFEFDKNYYMLVMTLRRGAPILMQFIVSIMPIYFGFALCGVALFSQYSVKFSNFSQACVTLFAILHGDVILETYDAIYLASPVISRTYLYCFITLFICGVLNVFVHIIEESYEYSRDTVFGRQSDHIQADFFEDKIFSVMLKKFNRFDRTQRYKARTGTDKKRWQRMVRSSSSSSSSSDSESTHEAMEWMHQKRQASFADSSSPSRKSFRSPVAGTRVLPGRARDAPSPGRSLQVLASHAVNDPLSDSDMDQPLLKPSTPKRQTQMPPDAFHQRVRAVQRESGVMQRGWRRLFHSKEDEDNASSFSSSVMGDSSDFSESSDISEIKDELLEHIDRRFDAIMQLLRNTEHAEIQ</sequence>
<keyword evidence="2 6" id="KW-0812">Transmembrane</keyword>
<evidence type="ECO:0000256" key="6">
    <source>
        <dbReference type="SAM" id="Phobius"/>
    </source>
</evidence>
<comment type="subcellular location">
    <subcellularLocation>
        <location evidence="1">Membrane</location>
        <topology evidence="1">Multi-pass membrane protein</topology>
    </subcellularLocation>
</comment>
<organism evidence="8 9">
    <name type="scientific">Carpediemonas membranifera</name>
    <dbReference type="NCBI Taxonomy" id="201153"/>
    <lineage>
        <taxon>Eukaryota</taxon>
        <taxon>Metamonada</taxon>
        <taxon>Carpediemonas-like organisms</taxon>
        <taxon>Carpediemonas</taxon>
    </lineage>
</organism>
<evidence type="ECO:0000256" key="4">
    <source>
        <dbReference type="ARBA" id="ARBA00023136"/>
    </source>
</evidence>
<evidence type="ECO:0000313" key="8">
    <source>
        <dbReference type="EMBL" id="KAG9390253.1"/>
    </source>
</evidence>
<feature type="transmembrane region" description="Helical" evidence="6">
    <location>
        <begin position="312"/>
        <end position="337"/>
    </location>
</feature>
<feature type="domain" description="Polycystin cation channel PKD1/PKD2" evidence="7">
    <location>
        <begin position="346"/>
        <end position="475"/>
    </location>
</feature>
<feature type="transmembrane region" description="Helical" evidence="6">
    <location>
        <begin position="343"/>
        <end position="364"/>
    </location>
</feature>
<name>A0A8J6APY8_9EUKA</name>
<accession>A0A8J6APY8</accession>
<feature type="region of interest" description="Disordered" evidence="5">
    <location>
        <begin position="662"/>
        <end position="683"/>
    </location>
</feature>
<feature type="region of interest" description="Disordered" evidence="5">
    <location>
        <begin position="520"/>
        <end position="593"/>
    </location>
</feature>
<keyword evidence="9" id="KW-1185">Reference proteome</keyword>
<dbReference type="PANTHER" id="PTHR12127">
    <property type="entry name" value="MUCOLIPIN"/>
    <property type="match status" value="1"/>
</dbReference>
<proteinExistence type="predicted"/>
<gene>
    <name evidence="8" type="ORF">J8273_8293</name>
</gene>
<feature type="transmembrane region" description="Helical" evidence="6">
    <location>
        <begin position="35"/>
        <end position="57"/>
    </location>
</feature>
<dbReference type="InterPro" id="IPR013122">
    <property type="entry name" value="PKD1_2_channel"/>
</dbReference>
<reference evidence="8" key="1">
    <citation type="submission" date="2021-05" db="EMBL/GenBank/DDBJ databases">
        <title>A free-living protist that lacks canonical eukaryotic 1 DNA replication and segregation systems.</title>
        <authorList>
            <person name="Salas-Leiva D.E."/>
            <person name="Tromer E.C."/>
            <person name="Curtis B.A."/>
            <person name="Jerlstrom-Hultqvist J."/>
            <person name="Kolisko M."/>
            <person name="Yi Z."/>
            <person name="Salas-Leiva J.S."/>
            <person name="Gallot-Lavallee L."/>
            <person name="Kops G.J.P.L."/>
            <person name="Archibald J.M."/>
            <person name="Simpson A.G.B."/>
            <person name="Roger A.J."/>
        </authorList>
    </citation>
    <scope>NUCLEOTIDE SEQUENCE</scope>
    <source>
        <strain evidence="8">BICM</strain>
    </source>
</reference>
<evidence type="ECO:0000256" key="1">
    <source>
        <dbReference type="ARBA" id="ARBA00004141"/>
    </source>
</evidence>
<dbReference type="AlphaFoldDB" id="A0A8J6APY8"/>
<keyword evidence="3 6" id="KW-1133">Transmembrane helix</keyword>
<dbReference type="PANTHER" id="PTHR12127:SF7">
    <property type="entry name" value="SD02261P"/>
    <property type="match status" value="1"/>
</dbReference>
<evidence type="ECO:0000256" key="2">
    <source>
        <dbReference type="ARBA" id="ARBA00022692"/>
    </source>
</evidence>